<sequence length="94" mass="10306">MSANSVVIFSRGNKQAKGFLRQKEEDNPLTLSCDARHDFGFVASHVTSASSSMTTTSGPGDRRYLTPFGPEKSGSTLFARRRFPGRPSGLRLRL</sequence>
<dbReference type="EMBL" id="JABSTQ010009655">
    <property type="protein sequence ID" value="KAG0427080.1"/>
    <property type="molecule type" value="Genomic_DNA"/>
</dbReference>
<name>A0AC60Q0S5_IXOPE</name>
<evidence type="ECO:0000313" key="2">
    <source>
        <dbReference type="Proteomes" id="UP000805193"/>
    </source>
</evidence>
<keyword evidence="2" id="KW-1185">Reference proteome</keyword>
<accession>A0AC60Q0S5</accession>
<protein>
    <submittedName>
        <fullName evidence="1">Uncharacterized protein</fullName>
    </submittedName>
</protein>
<dbReference type="Proteomes" id="UP000805193">
    <property type="component" value="Unassembled WGS sequence"/>
</dbReference>
<reference evidence="1 2" key="1">
    <citation type="journal article" date="2020" name="Cell">
        <title>Large-Scale Comparative Analyses of Tick Genomes Elucidate Their Genetic Diversity and Vector Capacities.</title>
        <authorList>
            <consortium name="Tick Genome and Microbiome Consortium (TIGMIC)"/>
            <person name="Jia N."/>
            <person name="Wang J."/>
            <person name="Shi W."/>
            <person name="Du L."/>
            <person name="Sun Y."/>
            <person name="Zhan W."/>
            <person name="Jiang J.F."/>
            <person name="Wang Q."/>
            <person name="Zhang B."/>
            <person name="Ji P."/>
            <person name="Bell-Sakyi L."/>
            <person name="Cui X.M."/>
            <person name="Yuan T.T."/>
            <person name="Jiang B.G."/>
            <person name="Yang W.F."/>
            <person name="Lam T.T."/>
            <person name="Chang Q.C."/>
            <person name="Ding S.J."/>
            <person name="Wang X.J."/>
            <person name="Zhu J.G."/>
            <person name="Ruan X.D."/>
            <person name="Zhao L."/>
            <person name="Wei J.T."/>
            <person name="Ye R.Z."/>
            <person name="Que T.C."/>
            <person name="Du C.H."/>
            <person name="Zhou Y.H."/>
            <person name="Cheng J.X."/>
            <person name="Dai P.F."/>
            <person name="Guo W.B."/>
            <person name="Han X.H."/>
            <person name="Huang E.J."/>
            <person name="Li L.F."/>
            <person name="Wei W."/>
            <person name="Gao Y.C."/>
            <person name="Liu J.Z."/>
            <person name="Shao H.Z."/>
            <person name="Wang X."/>
            <person name="Wang C.C."/>
            <person name="Yang T.C."/>
            <person name="Huo Q.B."/>
            <person name="Li W."/>
            <person name="Chen H.Y."/>
            <person name="Chen S.E."/>
            <person name="Zhou L.G."/>
            <person name="Ni X.B."/>
            <person name="Tian J.H."/>
            <person name="Sheng Y."/>
            <person name="Liu T."/>
            <person name="Pan Y.S."/>
            <person name="Xia L.Y."/>
            <person name="Li J."/>
            <person name="Zhao F."/>
            <person name="Cao W.C."/>
        </authorList>
    </citation>
    <scope>NUCLEOTIDE SEQUENCE [LARGE SCALE GENOMIC DNA]</scope>
    <source>
        <strain evidence="1">Iper-2018</strain>
    </source>
</reference>
<gene>
    <name evidence="1" type="ORF">HPB47_025840</name>
</gene>
<evidence type="ECO:0000313" key="1">
    <source>
        <dbReference type="EMBL" id="KAG0427080.1"/>
    </source>
</evidence>
<organism evidence="1 2">
    <name type="scientific">Ixodes persulcatus</name>
    <name type="common">Taiga tick</name>
    <dbReference type="NCBI Taxonomy" id="34615"/>
    <lineage>
        <taxon>Eukaryota</taxon>
        <taxon>Metazoa</taxon>
        <taxon>Ecdysozoa</taxon>
        <taxon>Arthropoda</taxon>
        <taxon>Chelicerata</taxon>
        <taxon>Arachnida</taxon>
        <taxon>Acari</taxon>
        <taxon>Parasitiformes</taxon>
        <taxon>Ixodida</taxon>
        <taxon>Ixodoidea</taxon>
        <taxon>Ixodidae</taxon>
        <taxon>Ixodinae</taxon>
        <taxon>Ixodes</taxon>
    </lineage>
</organism>
<proteinExistence type="predicted"/>
<comment type="caution">
    <text evidence="1">The sequence shown here is derived from an EMBL/GenBank/DDBJ whole genome shotgun (WGS) entry which is preliminary data.</text>
</comment>